<keyword evidence="3" id="KW-1185">Reference proteome</keyword>
<dbReference type="Proteomes" id="UP001151760">
    <property type="component" value="Unassembled WGS sequence"/>
</dbReference>
<sequence length="178" mass="19231">MDDRGTGSCLVLYSVPSGFSFLVPPSAKPLVAGHGKAGKGRSRVLIPDLVVNGESIVVLIESYKGRIIVNVSSRQAYLLGWVIQLTFIGLMGSSAVLANKVALLPRWKKRSWRGAEAELGELVEIPVVELRYVVALLIVGGILSSHSAIFPVREKWKNLNLDVSLVAPSARMLSTILK</sequence>
<dbReference type="EMBL" id="BQNB010018246">
    <property type="protein sequence ID" value="GJT72290.1"/>
    <property type="molecule type" value="Genomic_DNA"/>
</dbReference>
<evidence type="ECO:0000256" key="1">
    <source>
        <dbReference type="SAM" id="Phobius"/>
    </source>
</evidence>
<evidence type="ECO:0000313" key="3">
    <source>
        <dbReference type="Proteomes" id="UP001151760"/>
    </source>
</evidence>
<proteinExistence type="predicted"/>
<feature type="transmembrane region" description="Helical" evidence="1">
    <location>
        <begin position="76"/>
        <end position="98"/>
    </location>
</feature>
<keyword evidence="1" id="KW-1133">Transmembrane helix</keyword>
<accession>A0ABQ5G9C7</accession>
<reference evidence="2" key="2">
    <citation type="submission" date="2022-01" db="EMBL/GenBank/DDBJ databases">
        <authorList>
            <person name="Yamashiro T."/>
            <person name="Shiraishi A."/>
            <person name="Satake H."/>
            <person name="Nakayama K."/>
        </authorList>
    </citation>
    <scope>NUCLEOTIDE SEQUENCE</scope>
</reference>
<reference evidence="2" key="1">
    <citation type="journal article" date="2022" name="Int. J. Mol. Sci.">
        <title>Draft Genome of Tanacetum Coccineum: Genomic Comparison of Closely Related Tanacetum-Family Plants.</title>
        <authorList>
            <person name="Yamashiro T."/>
            <person name="Shiraishi A."/>
            <person name="Nakayama K."/>
            <person name="Satake H."/>
        </authorList>
    </citation>
    <scope>NUCLEOTIDE SEQUENCE</scope>
</reference>
<comment type="caution">
    <text evidence="2">The sequence shown here is derived from an EMBL/GenBank/DDBJ whole genome shotgun (WGS) entry which is preliminary data.</text>
</comment>
<keyword evidence="1" id="KW-0472">Membrane</keyword>
<feature type="transmembrane region" description="Helical" evidence="1">
    <location>
        <begin position="132"/>
        <end position="152"/>
    </location>
</feature>
<protein>
    <recommendedName>
        <fullName evidence="4">Magnesium transporter</fullName>
    </recommendedName>
</protein>
<gene>
    <name evidence="2" type="ORF">Tco_1031576</name>
</gene>
<keyword evidence="1" id="KW-0812">Transmembrane</keyword>
<organism evidence="2 3">
    <name type="scientific">Tanacetum coccineum</name>
    <dbReference type="NCBI Taxonomy" id="301880"/>
    <lineage>
        <taxon>Eukaryota</taxon>
        <taxon>Viridiplantae</taxon>
        <taxon>Streptophyta</taxon>
        <taxon>Embryophyta</taxon>
        <taxon>Tracheophyta</taxon>
        <taxon>Spermatophyta</taxon>
        <taxon>Magnoliopsida</taxon>
        <taxon>eudicotyledons</taxon>
        <taxon>Gunneridae</taxon>
        <taxon>Pentapetalae</taxon>
        <taxon>asterids</taxon>
        <taxon>campanulids</taxon>
        <taxon>Asterales</taxon>
        <taxon>Asteraceae</taxon>
        <taxon>Asteroideae</taxon>
        <taxon>Anthemideae</taxon>
        <taxon>Anthemidinae</taxon>
        <taxon>Tanacetum</taxon>
    </lineage>
</organism>
<evidence type="ECO:0000313" key="2">
    <source>
        <dbReference type="EMBL" id="GJT72290.1"/>
    </source>
</evidence>
<name>A0ABQ5G9C7_9ASTR</name>
<evidence type="ECO:0008006" key="4">
    <source>
        <dbReference type="Google" id="ProtNLM"/>
    </source>
</evidence>